<dbReference type="SUPFAM" id="SSF54570">
    <property type="entry name" value="Ribosomal protein S19"/>
    <property type="match status" value="1"/>
</dbReference>
<keyword evidence="5 7" id="KW-0687">Ribonucleoprotein</keyword>
<evidence type="ECO:0000256" key="7">
    <source>
        <dbReference type="RuleBase" id="RU003485"/>
    </source>
</evidence>
<reference evidence="8" key="1">
    <citation type="journal article" date="2014" name="Nucleic Acids Res.">
        <title>Widespread occurrence of organelle genome-encoded 5S rRNAs including permuted molecules.</title>
        <authorList>
            <person name="Valach M."/>
            <person name="Burger G."/>
            <person name="Gray M.W."/>
            <person name="Lang B.F."/>
        </authorList>
    </citation>
    <scope>NUCLEOTIDE SEQUENCE</scope>
    <source>
        <strain evidence="8">ATCC 50740</strain>
    </source>
</reference>
<dbReference type="NCBIfam" id="TIGR01050">
    <property type="entry name" value="rpsS_bact"/>
    <property type="match status" value="1"/>
</dbReference>
<dbReference type="GO" id="GO:0003735">
    <property type="term" value="F:structural constituent of ribosome"/>
    <property type="evidence" value="ECO:0007669"/>
    <property type="project" value="InterPro"/>
</dbReference>
<evidence type="ECO:0000256" key="4">
    <source>
        <dbReference type="ARBA" id="ARBA00023128"/>
    </source>
</evidence>
<name>A0A0B5GFU9_MALCL</name>
<dbReference type="GO" id="GO:0006412">
    <property type="term" value="P:translation"/>
    <property type="evidence" value="ECO:0007669"/>
    <property type="project" value="InterPro"/>
</dbReference>
<geneLocation type="mitochondrion" evidence="8"/>
<protein>
    <recommendedName>
        <fullName evidence="6">Small ribosomal subunit protein uS19m</fullName>
    </recommendedName>
</protein>
<dbReference type="InterPro" id="IPR002222">
    <property type="entry name" value="Ribosomal_uS19"/>
</dbReference>
<dbReference type="InterPro" id="IPR023575">
    <property type="entry name" value="Ribosomal_uS19_SF"/>
</dbReference>
<comment type="similarity">
    <text evidence="2 7">Belongs to the universal ribosomal protein uS19 family.</text>
</comment>
<accession>A0A0B5GFU9</accession>
<dbReference type="AlphaFoldDB" id="A0A0B5GFU9"/>
<dbReference type="GeneID" id="22976056"/>
<dbReference type="GO" id="GO:0005763">
    <property type="term" value="C:mitochondrial small ribosomal subunit"/>
    <property type="evidence" value="ECO:0007669"/>
    <property type="project" value="TreeGrafter"/>
</dbReference>
<comment type="subcellular location">
    <subcellularLocation>
        <location evidence="1">Mitochondrion</location>
    </subcellularLocation>
</comment>
<dbReference type="InterPro" id="IPR020934">
    <property type="entry name" value="Ribosomal_uS19_CS"/>
</dbReference>
<dbReference type="Pfam" id="PF00203">
    <property type="entry name" value="Ribosomal_S19"/>
    <property type="match status" value="1"/>
</dbReference>
<dbReference type="GO" id="GO:0000028">
    <property type="term" value="P:ribosomal small subunit assembly"/>
    <property type="evidence" value="ECO:0007669"/>
    <property type="project" value="TreeGrafter"/>
</dbReference>
<dbReference type="PROSITE" id="PS00323">
    <property type="entry name" value="RIBOSOMAL_S19"/>
    <property type="match status" value="1"/>
</dbReference>
<dbReference type="EMBL" id="KP165387">
    <property type="protein sequence ID" value="AJF22887.1"/>
    <property type="molecule type" value="Genomic_DNA"/>
</dbReference>
<dbReference type="InterPro" id="IPR005732">
    <property type="entry name" value="Ribosomal_uS19_bac-type"/>
</dbReference>
<evidence type="ECO:0000256" key="2">
    <source>
        <dbReference type="ARBA" id="ARBA00007345"/>
    </source>
</evidence>
<dbReference type="RefSeq" id="YP_009118084.1">
    <property type="nucleotide sequence ID" value="NC_026311.1"/>
</dbReference>
<keyword evidence="3 7" id="KW-0689">Ribosomal protein</keyword>
<dbReference type="PANTHER" id="PTHR11880:SF67">
    <property type="entry name" value="SMALL RIBOSOMAL SUBUNIT PROTEIN US19M"/>
    <property type="match status" value="1"/>
</dbReference>
<dbReference type="HAMAP" id="MF_00531">
    <property type="entry name" value="Ribosomal_uS19"/>
    <property type="match status" value="1"/>
</dbReference>
<evidence type="ECO:0000256" key="6">
    <source>
        <dbReference type="ARBA" id="ARBA00044183"/>
    </source>
</evidence>
<dbReference type="GO" id="GO:0003723">
    <property type="term" value="F:RNA binding"/>
    <property type="evidence" value="ECO:0007669"/>
    <property type="project" value="InterPro"/>
</dbReference>
<sequence>MNRSIWKKSFIDNSLIKTLNNIPKNLKIYSRRSTIYPQFLNNTVNIYNGQKFIQIKITNEMIGHKFGEFALTRVPHQYKVKNKKKKK</sequence>
<evidence type="ECO:0000256" key="3">
    <source>
        <dbReference type="ARBA" id="ARBA00022980"/>
    </source>
</evidence>
<keyword evidence="4 8" id="KW-0496">Mitochondrion</keyword>
<gene>
    <name evidence="8" type="primary">rps19</name>
</gene>
<evidence type="ECO:0000256" key="5">
    <source>
        <dbReference type="ARBA" id="ARBA00023274"/>
    </source>
</evidence>
<organism evidence="8">
    <name type="scientific">Malawimonas californiana</name>
    <name type="common">Flagellated protozoan</name>
    <dbReference type="NCBI Taxonomy" id="221722"/>
    <lineage>
        <taxon>Eukaryota</taxon>
        <taxon>Malawimonadida</taxon>
        <taxon>Malawimonadidae</taxon>
        <taxon>Malawimonas</taxon>
    </lineage>
</organism>
<dbReference type="PRINTS" id="PR00975">
    <property type="entry name" value="RIBOSOMALS19"/>
</dbReference>
<evidence type="ECO:0000313" key="8">
    <source>
        <dbReference type="EMBL" id="AJF22887.1"/>
    </source>
</evidence>
<proteinExistence type="inferred from homology"/>
<dbReference type="Gene3D" id="3.30.860.10">
    <property type="entry name" value="30s Ribosomal Protein S19, Chain A"/>
    <property type="match status" value="1"/>
</dbReference>
<dbReference type="PIRSF" id="PIRSF002144">
    <property type="entry name" value="Ribosomal_S19"/>
    <property type="match status" value="1"/>
</dbReference>
<dbReference type="PANTHER" id="PTHR11880">
    <property type="entry name" value="RIBOSOMAL PROTEIN S19P FAMILY MEMBER"/>
    <property type="match status" value="1"/>
</dbReference>
<evidence type="ECO:0000256" key="1">
    <source>
        <dbReference type="ARBA" id="ARBA00004173"/>
    </source>
</evidence>